<name>A0A0E0PWL8_ORYRU</name>
<sequence length="115" mass="13337">MHTSLNCTNQIQRTYNLRKLQLYITKIAFCYITKVTFVNTFDLACPESVQDDDEKRQESEKSKMKAKQLDNIKPQGMKSQAGTNQICKLHKSMTEEIMKKKEQTGSYQLHDTGKN</sequence>
<dbReference type="Proteomes" id="UP000008022">
    <property type="component" value="Unassembled WGS sequence"/>
</dbReference>
<proteinExistence type="predicted"/>
<evidence type="ECO:0000256" key="1">
    <source>
        <dbReference type="SAM" id="MobiDB-lite"/>
    </source>
</evidence>
<dbReference type="OMA" id="TKIAFCY"/>
<dbReference type="Gramene" id="ORUFI06G12090.1">
    <property type="protein sequence ID" value="ORUFI06G12090.1"/>
    <property type="gene ID" value="ORUFI06G12090"/>
</dbReference>
<accession>A0A0E0PWL8</accession>
<organism evidence="2 3">
    <name type="scientific">Oryza rufipogon</name>
    <name type="common">Brownbeard rice</name>
    <name type="synonym">Asian wild rice</name>
    <dbReference type="NCBI Taxonomy" id="4529"/>
    <lineage>
        <taxon>Eukaryota</taxon>
        <taxon>Viridiplantae</taxon>
        <taxon>Streptophyta</taxon>
        <taxon>Embryophyta</taxon>
        <taxon>Tracheophyta</taxon>
        <taxon>Spermatophyta</taxon>
        <taxon>Magnoliopsida</taxon>
        <taxon>Liliopsida</taxon>
        <taxon>Poales</taxon>
        <taxon>Poaceae</taxon>
        <taxon>BOP clade</taxon>
        <taxon>Oryzoideae</taxon>
        <taxon>Oryzeae</taxon>
        <taxon>Oryzinae</taxon>
        <taxon>Oryza</taxon>
    </lineage>
</organism>
<dbReference type="HOGENOM" id="CLU_2365783_0_0_1"/>
<dbReference type="AlphaFoldDB" id="A0A0E0PWL8"/>
<evidence type="ECO:0000313" key="3">
    <source>
        <dbReference type="Proteomes" id="UP000008022"/>
    </source>
</evidence>
<feature type="region of interest" description="Disordered" evidence="1">
    <location>
        <begin position="48"/>
        <end position="84"/>
    </location>
</feature>
<keyword evidence="3" id="KW-1185">Reference proteome</keyword>
<reference evidence="2" key="2">
    <citation type="submission" date="2015-06" db="UniProtKB">
        <authorList>
            <consortium name="EnsemblPlants"/>
        </authorList>
    </citation>
    <scope>IDENTIFICATION</scope>
</reference>
<dbReference type="EnsemblPlants" id="ORUFI06G12090.1">
    <property type="protein sequence ID" value="ORUFI06G12090.1"/>
    <property type="gene ID" value="ORUFI06G12090"/>
</dbReference>
<reference evidence="3" key="1">
    <citation type="submission" date="2013-06" db="EMBL/GenBank/DDBJ databases">
        <authorList>
            <person name="Zhao Q."/>
        </authorList>
    </citation>
    <scope>NUCLEOTIDE SEQUENCE</scope>
    <source>
        <strain evidence="3">cv. W1943</strain>
    </source>
</reference>
<protein>
    <submittedName>
        <fullName evidence="2">Uncharacterized protein</fullName>
    </submittedName>
</protein>
<feature type="compositionally biased region" description="Basic and acidic residues" evidence="1">
    <location>
        <begin position="53"/>
        <end position="70"/>
    </location>
</feature>
<evidence type="ECO:0000313" key="2">
    <source>
        <dbReference type="EnsemblPlants" id="ORUFI06G12090.1"/>
    </source>
</evidence>